<evidence type="ECO:0000256" key="2">
    <source>
        <dbReference type="SAM" id="MobiDB-lite"/>
    </source>
</evidence>
<organism evidence="4 5">
    <name type="scientific">Pleomassaria siparia CBS 279.74</name>
    <dbReference type="NCBI Taxonomy" id="1314801"/>
    <lineage>
        <taxon>Eukaryota</taxon>
        <taxon>Fungi</taxon>
        <taxon>Dikarya</taxon>
        <taxon>Ascomycota</taxon>
        <taxon>Pezizomycotina</taxon>
        <taxon>Dothideomycetes</taxon>
        <taxon>Pleosporomycetidae</taxon>
        <taxon>Pleosporales</taxon>
        <taxon>Pleomassariaceae</taxon>
        <taxon>Pleomassaria</taxon>
    </lineage>
</organism>
<dbReference type="GO" id="GO:0000981">
    <property type="term" value="F:DNA-binding transcription factor activity, RNA polymerase II-specific"/>
    <property type="evidence" value="ECO:0007669"/>
    <property type="project" value="InterPro"/>
</dbReference>
<feature type="domain" description="Zn(2)-C6 fungal-type" evidence="3">
    <location>
        <begin position="359"/>
        <end position="394"/>
    </location>
</feature>
<evidence type="ECO:0000259" key="3">
    <source>
        <dbReference type="PROSITE" id="PS50048"/>
    </source>
</evidence>
<feature type="region of interest" description="Disordered" evidence="2">
    <location>
        <begin position="661"/>
        <end position="682"/>
    </location>
</feature>
<keyword evidence="5" id="KW-1185">Reference proteome</keyword>
<feature type="compositionally biased region" description="Polar residues" evidence="2">
    <location>
        <begin position="663"/>
        <end position="675"/>
    </location>
</feature>
<feature type="compositionally biased region" description="Polar residues" evidence="2">
    <location>
        <begin position="251"/>
        <end position="271"/>
    </location>
</feature>
<dbReference type="AlphaFoldDB" id="A0A6G1KDR0"/>
<gene>
    <name evidence="4" type="ORF">K504DRAFT_431113</name>
</gene>
<evidence type="ECO:0000313" key="4">
    <source>
        <dbReference type="EMBL" id="KAF2710497.1"/>
    </source>
</evidence>
<feature type="region of interest" description="Disordered" evidence="2">
    <location>
        <begin position="247"/>
        <end position="302"/>
    </location>
</feature>
<reference evidence="4" key="1">
    <citation type="journal article" date="2020" name="Stud. Mycol.">
        <title>101 Dothideomycetes genomes: a test case for predicting lifestyles and emergence of pathogens.</title>
        <authorList>
            <person name="Haridas S."/>
            <person name="Albert R."/>
            <person name="Binder M."/>
            <person name="Bloem J."/>
            <person name="Labutti K."/>
            <person name="Salamov A."/>
            <person name="Andreopoulos B."/>
            <person name="Baker S."/>
            <person name="Barry K."/>
            <person name="Bills G."/>
            <person name="Bluhm B."/>
            <person name="Cannon C."/>
            <person name="Castanera R."/>
            <person name="Culley D."/>
            <person name="Daum C."/>
            <person name="Ezra D."/>
            <person name="Gonzalez J."/>
            <person name="Henrissat B."/>
            <person name="Kuo A."/>
            <person name="Liang C."/>
            <person name="Lipzen A."/>
            <person name="Lutzoni F."/>
            <person name="Magnuson J."/>
            <person name="Mondo S."/>
            <person name="Nolan M."/>
            <person name="Ohm R."/>
            <person name="Pangilinan J."/>
            <person name="Park H.-J."/>
            <person name="Ramirez L."/>
            <person name="Alfaro M."/>
            <person name="Sun H."/>
            <person name="Tritt A."/>
            <person name="Yoshinaga Y."/>
            <person name="Zwiers L.-H."/>
            <person name="Turgeon B."/>
            <person name="Goodwin S."/>
            <person name="Spatafora J."/>
            <person name="Crous P."/>
            <person name="Grigoriev I."/>
        </authorList>
    </citation>
    <scope>NUCLEOTIDE SEQUENCE</scope>
    <source>
        <strain evidence="4">CBS 279.74</strain>
    </source>
</reference>
<keyword evidence="1" id="KW-0539">Nucleus</keyword>
<evidence type="ECO:0000313" key="5">
    <source>
        <dbReference type="Proteomes" id="UP000799428"/>
    </source>
</evidence>
<accession>A0A6G1KDR0</accession>
<dbReference type="InterPro" id="IPR052973">
    <property type="entry name" value="Fungal_sec-metab_reg_TF"/>
</dbReference>
<dbReference type="InterPro" id="IPR036864">
    <property type="entry name" value="Zn2-C6_fun-type_DNA-bd_sf"/>
</dbReference>
<dbReference type="InterPro" id="IPR001138">
    <property type="entry name" value="Zn2Cys6_DnaBD"/>
</dbReference>
<dbReference type="OrthoDB" id="3921198at2759"/>
<sequence length="774" mass="85675">MATNHQHVSALSRGLSNEGWESLVAWDDELFDPIFLQGDTDLTENNYGVFTSDFHVPESVPSAATSFIDDPSSFEYATSAPPSIIDGHSSMGGPTYSWLSTSPSFSTPATSPLAARRDRAHYGSFNTHDCAFSPVREEEDPILDTRQTLLPQNFGCPESLREASPSNPFIANFSGRDISVSHAFSNVGTWADQSHVEPIPEMDHEGAIPIPQLSFQGPSNVPSSAPWCGIEEFQPEQPRALAITIPRPNRRQGSTPSLWVQQGQAALSVSPESKRRPRMSLSRSVSRSEPRRSVTKNSMTTPSPTSNAFVWVAYQPNHDTNRLVPSGTEGRWGRRQRGRTKGLTAEQRQNAALMRIVKSCSNCKRRKEKCDPGIPCKSCLEHYKGDLINFPCRDRSLSDLSKAFLSDRLGWHPTARPLEAFVSPNAVDISTIHAYAIPLNFGFGPILQLSVHALQIKNTNALYHEHIIYSWPPSKAPGDTHLHAVLPAVLTPEALSTLPDTLDTHLSLLVTQHFRSFPLYCSPLRILREIYIFYRSLSINTPSSRLIHQALKLLVLVHIGGDLTLPSPTSDATLEQLIRTTMPENVQRTTPTPCFIRSQLGSVMPTLAQKLMNEVLSSLELLLLNRECSEWPIALAVLLVVLMTVESTQYHAAKVAYHHSYDSDPSTSQQPTGANEGNDDHTVDDADIKSLLTFYLACFSGCHARLKPDWRGESKRASPLAIGPEDRFVESVREAVKRASPDLYLAGKAGSKRQGEDMGFFFDRLVARVLVLRT</sequence>
<dbReference type="SUPFAM" id="SSF57701">
    <property type="entry name" value="Zn2/Cys6 DNA-binding domain"/>
    <property type="match status" value="1"/>
</dbReference>
<dbReference type="EMBL" id="MU005769">
    <property type="protein sequence ID" value="KAF2710497.1"/>
    <property type="molecule type" value="Genomic_DNA"/>
</dbReference>
<dbReference type="PROSITE" id="PS50048">
    <property type="entry name" value="ZN2_CY6_FUNGAL_2"/>
    <property type="match status" value="1"/>
</dbReference>
<dbReference type="Pfam" id="PF00172">
    <property type="entry name" value="Zn_clus"/>
    <property type="match status" value="1"/>
</dbReference>
<dbReference type="CDD" id="cd00067">
    <property type="entry name" value="GAL4"/>
    <property type="match status" value="1"/>
</dbReference>
<proteinExistence type="predicted"/>
<name>A0A6G1KDR0_9PLEO</name>
<dbReference type="PANTHER" id="PTHR35392">
    <property type="entry name" value="ZN(II)2CYS6 TRANSCRIPTION FACTOR (EUROFUNG)-RELATED-RELATED"/>
    <property type="match status" value="1"/>
</dbReference>
<dbReference type="PANTHER" id="PTHR35392:SF3">
    <property type="entry name" value="ZN(2)-C6 FUNGAL-TYPE DOMAIN-CONTAINING PROTEIN"/>
    <property type="match status" value="1"/>
</dbReference>
<evidence type="ECO:0000256" key="1">
    <source>
        <dbReference type="ARBA" id="ARBA00023242"/>
    </source>
</evidence>
<feature type="region of interest" description="Disordered" evidence="2">
    <location>
        <begin position="320"/>
        <end position="346"/>
    </location>
</feature>
<protein>
    <recommendedName>
        <fullName evidence="3">Zn(2)-C6 fungal-type domain-containing protein</fullName>
    </recommendedName>
</protein>
<dbReference type="GO" id="GO:0008270">
    <property type="term" value="F:zinc ion binding"/>
    <property type="evidence" value="ECO:0007669"/>
    <property type="project" value="InterPro"/>
</dbReference>
<dbReference type="Proteomes" id="UP000799428">
    <property type="component" value="Unassembled WGS sequence"/>
</dbReference>
<dbReference type="SMART" id="SM00066">
    <property type="entry name" value="GAL4"/>
    <property type="match status" value="1"/>
</dbReference>